<protein>
    <submittedName>
        <fullName evidence="2">Uncharacterized protein</fullName>
    </submittedName>
</protein>
<keyword evidence="1" id="KW-0732">Signal</keyword>
<comment type="caution">
    <text evidence="2">The sequence shown here is derived from an EMBL/GenBank/DDBJ whole genome shotgun (WGS) entry which is preliminary data.</text>
</comment>
<dbReference type="RefSeq" id="WP_189133649.1">
    <property type="nucleotide sequence ID" value="NZ_BMMS01000020.1"/>
</dbReference>
<accession>A0A917ZV05</accession>
<proteinExistence type="predicted"/>
<reference evidence="2" key="2">
    <citation type="submission" date="2020-09" db="EMBL/GenBank/DDBJ databases">
        <authorList>
            <person name="Sun Q."/>
            <person name="Zhou Y."/>
        </authorList>
    </citation>
    <scope>NUCLEOTIDE SEQUENCE</scope>
    <source>
        <strain evidence="2">CGMCC 4.7201</strain>
    </source>
</reference>
<sequence length="128" mass="13739">MQALSRAGIALGGALLIATPTALPAAAATPDDRGICVSKQGWGELCIKLDPRGYDISYYKAANPIHQVNRLDFNLDCANGRWFGDDGAFTQWSKTWRSFTFAVGNQGSCWGVLINIETGQTMETPAVG</sequence>
<dbReference type="EMBL" id="BMMS01000020">
    <property type="protein sequence ID" value="GGO93391.1"/>
    <property type="molecule type" value="Genomic_DNA"/>
</dbReference>
<feature type="chain" id="PRO_5037623320" evidence="1">
    <location>
        <begin position="28"/>
        <end position="128"/>
    </location>
</feature>
<feature type="signal peptide" evidence="1">
    <location>
        <begin position="1"/>
        <end position="27"/>
    </location>
</feature>
<evidence type="ECO:0000256" key="1">
    <source>
        <dbReference type="SAM" id="SignalP"/>
    </source>
</evidence>
<name>A0A917ZV05_9ACTN</name>
<gene>
    <name evidence="2" type="ORF">GCM10012280_45820</name>
</gene>
<evidence type="ECO:0000313" key="3">
    <source>
        <dbReference type="Proteomes" id="UP000641932"/>
    </source>
</evidence>
<dbReference type="AlphaFoldDB" id="A0A917ZV05"/>
<reference evidence="2" key="1">
    <citation type="journal article" date="2014" name="Int. J. Syst. Evol. Microbiol.">
        <title>Complete genome sequence of Corynebacterium casei LMG S-19264T (=DSM 44701T), isolated from a smear-ripened cheese.</title>
        <authorList>
            <consortium name="US DOE Joint Genome Institute (JGI-PGF)"/>
            <person name="Walter F."/>
            <person name="Albersmeier A."/>
            <person name="Kalinowski J."/>
            <person name="Ruckert C."/>
        </authorList>
    </citation>
    <scope>NUCLEOTIDE SEQUENCE</scope>
    <source>
        <strain evidence="2">CGMCC 4.7201</strain>
    </source>
</reference>
<evidence type="ECO:0000313" key="2">
    <source>
        <dbReference type="EMBL" id="GGO93391.1"/>
    </source>
</evidence>
<keyword evidence="3" id="KW-1185">Reference proteome</keyword>
<organism evidence="2 3">
    <name type="scientific">Wenjunlia tyrosinilytica</name>
    <dbReference type="NCBI Taxonomy" id="1544741"/>
    <lineage>
        <taxon>Bacteria</taxon>
        <taxon>Bacillati</taxon>
        <taxon>Actinomycetota</taxon>
        <taxon>Actinomycetes</taxon>
        <taxon>Kitasatosporales</taxon>
        <taxon>Streptomycetaceae</taxon>
        <taxon>Wenjunlia</taxon>
    </lineage>
</organism>
<dbReference type="Proteomes" id="UP000641932">
    <property type="component" value="Unassembled WGS sequence"/>
</dbReference>